<evidence type="ECO:0000313" key="2">
    <source>
        <dbReference type="Proteomes" id="UP001497472"/>
    </source>
</evidence>
<keyword evidence="2" id="KW-1185">Reference proteome</keyword>
<proteinExistence type="predicted"/>
<gene>
    <name evidence="1" type="ORF">LNINA_LOCUS7605</name>
</gene>
<dbReference type="EMBL" id="CAVLEF010000010">
    <property type="protein sequence ID" value="CAK1548187.1"/>
    <property type="molecule type" value="Genomic_DNA"/>
</dbReference>
<dbReference type="Proteomes" id="UP001497472">
    <property type="component" value="Unassembled WGS sequence"/>
</dbReference>
<accession>A0AAV1JGY8</accession>
<reference evidence="1 2" key="1">
    <citation type="submission" date="2023-11" db="EMBL/GenBank/DDBJ databases">
        <authorList>
            <person name="Okamura Y."/>
        </authorList>
    </citation>
    <scope>NUCLEOTIDE SEQUENCE [LARGE SCALE GENOMIC DNA]</scope>
</reference>
<protein>
    <submittedName>
        <fullName evidence="1">Uncharacterized protein</fullName>
    </submittedName>
</protein>
<name>A0AAV1JGY8_9NEOP</name>
<dbReference type="AlphaFoldDB" id="A0AAV1JGY8"/>
<evidence type="ECO:0000313" key="1">
    <source>
        <dbReference type="EMBL" id="CAK1548187.1"/>
    </source>
</evidence>
<organism evidence="1 2">
    <name type="scientific">Leptosia nina</name>
    <dbReference type="NCBI Taxonomy" id="320188"/>
    <lineage>
        <taxon>Eukaryota</taxon>
        <taxon>Metazoa</taxon>
        <taxon>Ecdysozoa</taxon>
        <taxon>Arthropoda</taxon>
        <taxon>Hexapoda</taxon>
        <taxon>Insecta</taxon>
        <taxon>Pterygota</taxon>
        <taxon>Neoptera</taxon>
        <taxon>Endopterygota</taxon>
        <taxon>Lepidoptera</taxon>
        <taxon>Glossata</taxon>
        <taxon>Ditrysia</taxon>
        <taxon>Papilionoidea</taxon>
        <taxon>Pieridae</taxon>
        <taxon>Pierinae</taxon>
        <taxon>Leptosia</taxon>
    </lineage>
</organism>
<comment type="caution">
    <text evidence="1">The sequence shown here is derived from an EMBL/GenBank/DDBJ whole genome shotgun (WGS) entry which is preliminary data.</text>
</comment>
<sequence length="98" mass="10800">MLSGAGEARARHGGLLVTAVRPVRASAARAARHWPAHRPPPSPLRAQARTAYTTRTAFLPLTVNRTSPPDLTQHSRRSKVYLSTRAYQLKQGHVVHSF</sequence>